<gene>
    <name evidence="2" type="ORF">CHGG_05124</name>
</gene>
<dbReference type="HOGENOM" id="CLU_3191261_0_0_1"/>
<proteinExistence type="predicted"/>
<dbReference type="RefSeq" id="XP_001224338.1">
    <property type="nucleotide sequence ID" value="XM_001224337.1"/>
</dbReference>
<accession>Q2GZC2</accession>
<keyword evidence="3" id="KW-1185">Reference proteome</keyword>
<name>Q2GZC2_CHAGB</name>
<dbReference type="InParanoid" id="Q2GZC2"/>
<reference evidence="3" key="1">
    <citation type="journal article" date="2015" name="Genome Announc.">
        <title>Draft genome sequence of the cellulolytic fungus Chaetomium globosum.</title>
        <authorList>
            <person name="Cuomo C.A."/>
            <person name="Untereiner W.A."/>
            <person name="Ma L.-J."/>
            <person name="Grabherr M."/>
            <person name="Birren B.W."/>
        </authorList>
    </citation>
    <scope>NUCLEOTIDE SEQUENCE [LARGE SCALE GENOMIC DNA]</scope>
    <source>
        <strain evidence="3">ATCC 6205 / CBS 148.51 / DSM 1962 / NBRC 6347 / NRRL 1970</strain>
    </source>
</reference>
<protein>
    <submittedName>
        <fullName evidence="2">Uncharacterized protein</fullName>
    </submittedName>
</protein>
<evidence type="ECO:0000313" key="3">
    <source>
        <dbReference type="Proteomes" id="UP000001056"/>
    </source>
</evidence>
<dbReference type="VEuPathDB" id="FungiDB:CHGG_05124"/>
<evidence type="ECO:0000256" key="1">
    <source>
        <dbReference type="SAM" id="MobiDB-lite"/>
    </source>
</evidence>
<dbReference type="EMBL" id="CH408032">
    <property type="protein sequence ID" value="EAQ88505.1"/>
    <property type="molecule type" value="Genomic_DNA"/>
</dbReference>
<evidence type="ECO:0000313" key="2">
    <source>
        <dbReference type="EMBL" id="EAQ88505.1"/>
    </source>
</evidence>
<dbReference type="AlphaFoldDB" id="Q2GZC2"/>
<dbReference type="Proteomes" id="UP000001056">
    <property type="component" value="Unassembled WGS sequence"/>
</dbReference>
<organism evidence="2 3">
    <name type="scientific">Chaetomium globosum (strain ATCC 6205 / CBS 148.51 / DSM 1962 / NBRC 6347 / NRRL 1970)</name>
    <name type="common">Soil fungus</name>
    <dbReference type="NCBI Taxonomy" id="306901"/>
    <lineage>
        <taxon>Eukaryota</taxon>
        <taxon>Fungi</taxon>
        <taxon>Dikarya</taxon>
        <taxon>Ascomycota</taxon>
        <taxon>Pezizomycotina</taxon>
        <taxon>Sordariomycetes</taxon>
        <taxon>Sordariomycetidae</taxon>
        <taxon>Sordariales</taxon>
        <taxon>Chaetomiaceae</taxon>
        <taxon>Chaetomium</taxon>
    </lineage>
</organism>
<sequence length="46" mass="4853">MSAQLAVDSEVGLDLGVQSPEELAGVQTGSQPDSDQETRKNARPLK</sequence>
<feature type="region of interest" description="Disordered" evidence="1">
    <location>
        <begin position="1"/>
        <end position="46"/>
    </location>
</feature>
<dbReference type="GeneID" id="4392368"/>